<reference evidence="1" key="1">
    <citation type="submission" date="2021-03" db="EMBL/GenBank/DDBJ databases">
        <title>Genome sequencing and assembly of Tianweitania sediminis.</title>
        <authorList>
            <person name="Chhetri G."/>
        </authorList>
    </citation>
    <scope>NUCLEOTIDE SEQUENCE</scope>
    <source>
        <strain evidence="1">Z8</strain>
    </source>
</reference>
<dbReference type="Proteomes" id="UP000666240">
    <property type="component" value="Unassembled WGS sequence"/>
</dbReference>
<evidence type="ECO:0000313" key="2">
    <source>
        <dbReference type="Proteomes" id="UP000666240"/>
    </source>
</evidence>
<dbReference type="Pfam" id="PF14345">
    <property type="entry name" value="GDYXXLXY"/>
    <property type="match status" value="1"/>
</dbReference>
<comment type="caution">
    <text evidence="1">The sequence shown here is derived from an EMBL/GenBank/DDBJ whole genome shotgun (WGS) entry which is preliminary data.</text>
</comment>
<dbReference type="RefSeq" id="WP_209335850.1">
    <property type="nucleotide sequence ID" value="NZ_JAGIYY010000004.1"/>
</dbReference>
<dbReference type="AlphaFoldDB" id="A0A8J7RPV5"/>
<name>A0A8J7RPV5_9HYPH</name>
<organism evidence="1 2">
    <name type="scientific">Tianweitania sediminis</name>
    <dbReference type="NCBI Taxonomy" id="1502156"/>
    <lineage>
        <taxon>Bacteria</taxon>
        <taxon>Pseudomonadati</taxon>
        <taxon>Pseudomonadota</taxon>
        <taxon>Alphaproteobacteria</taxon>
        <taxon>Hyphomicrobiales</taxon>
        <taxon>Phyllobacteriaceae</taxon>
        <taxon>Tianweitania</taxon>
    </lineage>
</organism>
<keyword evidence="2" id="KW-1185">Reference proteome</keyword>
<gene>
    <name evidence="1" type="ORF">J5Y06_14280</name>
</gene>
<evidence type="ECO:0000313" key="1">
    <source>
        <dbReference type="EMBL" id="MBP0439824.1"/>
    </source>
</evidence>
<dbReference type="InterPro" id="IPR025833">
    <property type="entry name" value="GDYXXLXY"/>
</dbReference>
<dbReference type="EMBL" id="JAGIYY010000004">
    <property type="protein sequence ID" value="MBP0439824.1"/>
    <property type="molecule type" value="Genomic_DNA"/>
</dbReference>
<protein>
    <submittedName>
        <fullName evidence="1">GDYXXLXY domain-containing protein</fullName>
    </submittedName>
</protein>
<accession>A0A8J7RPV5</accession>
<sequence>MNGRKLLVAAVVVAVGQVAFLAAMIQGRAALLRDGREVVLRTQPVDPRDLLRGDYVALSYDISRVASTLVQSPRPRDDQPLGAVAVRLQQGEALQPAQIVAVFAGQAPGPAAEGQIDLAGESDTRWSANVEEIMISYGLERFYLPEGEGRAVERGMRERTFKMVVAVGEGGQAQIKRFYDGETPIYQEPLY</sequence>
<proteinExistence type="predicted"/>